<sequence>MIPQDEDKLLSRARALCDAMEDEDDWLKREVLSHAGNRWAFSVIYALKEGGKLRHAELRRKLDGVTQRMLTRTLRQLERDGLILRLDHQEVPPRVEYELTSLGEGFLLHIIPMWLWIFEHAGDFRTAREAHLVASSERRDGSLP</sequence>
<dbReference type="SUPFAM" id="SSF46785">
    <property type="entry name" value="Winged helix' DNA-binding domain"/>
    <property type="match status" value="1"/>
</dbReference>
<dbReference type="InterPro" id="IPR002577">
    <property type="entry name" value="HTH_HxlR"/>
</dbReference>
<evidence type="ECO:0000256" key="2">
    <source>
        <dbReference type="ARBA" id="ARBA00023125"/>
    </source>
</evidence>
<dbReference type="KEGG" id="hbh:E4T21_21025"/>
<name>A0A5C1NK99_9GAMM</name>
<dbReference type="EMBL" id="CP038437">
    <property type="protein sequence ID" value="QEM83774.1"/>
    <property type="molecule type" value="Genomic_DNA"/>
</dbReference>
<keyword evidence="1" id="KW-0805">Transcription regulation</keyword>
<evidence type="ECO:0000313" key="5">
    <source>
        <dbReference type="EMBL" id="QEM83774.1"/>
    </source>
</evidence>
<dbReference type="AlphaFoldDB" id="A0A5C1NK99"/>
<dbReference type="GO" id="GO:0003677">
    <property type="term" value="F:DNA binding"/>
    <property type="evidence" value="ECO:0007669"/>
    <property type="project" value="UniProtKB-KW"/>
</dbReference>
<dbReference type="Gene3D" id="1.10.10.10">
    <property type="entry name" value="Winged helix-like DNA-binding domain superfamily/Winged helix DNA-binding domain"/>
    <property type="match status" value="1"/>
</dbReference>
<reference evidence="5" key="1">
    <citation type="submission" date="2021-02" db="EMBL/GenBank/DDBJ databases">
        <title>Strain Y2R2, a novel species of the genus Halomonas.</title>
        <authorList>
            <person name="Huang H."/>
        </authorList>
    </citation>
    <scope>NUCLEOTIDE SEQUENCE</scope>
    <source>
        <strain evidence="5">Y2R2</strain>
    </source>
</reference>
<gene>
    <name evidence="5" type="ORF">E4T21_21025</name>
</gene>
<protein>
    <submittedName>
        <fullName evidence="5">Helix-turn-helix transcriptional regulator</fullName>
    </submittedName>
</protein>
<dbReference type="Pfam" id="PF01638">
    <property type="entry name" value="HxlR"/>
    <property type="match status" value="1"/>
</dbReference>
<dbReference type="PROSITE" id="PS51118">
    <property type="entry name" value="HTH_HXLR"/>
    <property type="match status" value="1"/>
</dbReference>
<accession>A0A5C1NK99</accession>
<dbReference type="Proteomes" id="UP000324285">
    <property type="component" value="Chromosome"/>
</dbReference>
<proteinExistence type="predicted"/>
<dbReference type="InterPro" id="IPR036388">
    <property type="entry name" value="WH-like_DNA-bd_sf"/>
</dbReference>
<dbReference type="RefSeq" id="WP_149286894.1">
    <property type="nucleotide sequence ID" value="NZ_CP038437.2"/>
</dbReference>
<evidence type="ECO:0000256" key="1">
    <source>
        <dbReference type="ARBA" id="ARBA00023015"/>
    </source>
</evidence>
<dbReference type="PANTHER" id="PTHR33204:SF39">
    <property type="entry name" value="TRANSCRIPTIONAL REGULATORY PROTEIN"/>
    <property type="match status" value="1"/>
</dbReference>
<evidence type="ECO:0000259" key="4">
    <source>
        <dbReference type="PROSITE" id="PS51118"/>
    </source>
</evidence>
<organism evidence="5 6">
    <name type="scientific">Halomonas binhaiensis</name>
    <dbReference type="NCBI Taxonomy" id="2562282"/>
    <lineage>
        <taxon>Bacteria</taxon>
        <taxon>Pseudomonadati</taxon>
        <taxon>Pseudomonadota</taxon>
        <taxon>Gammaproteobacteria</taxon>
        <taxon>Oceanospirillales</taxon>
        <taxon>Halomonadaceae</taxon>
        <taxon>Halomonas</taxon>
    </lineage>
</organism>
<keyword evidence="3" id="KW-0804">Transcription</keyword>
<feature type="domain" description="HTH hxlR-type" evidence="4">
    <location>
        <begin position="17"/>
        <end position="125"/>
    </location>
</feature>
<evidence type="ECO:0000256" key="3">
    <source>
        <dbReference type="ARBA" id="ARBA00023163"/>
    </source>
</evidence>
<keyword evidence="6" id="KW-1185">Reference proteome</keyword>
<evidence type="ECO:0000313" key="6">
    <source>
        <dbReference type="Proteomes" id="UP000324285"/>
    </source>
</evidence>
<dbReference type="InterPro" id="IPR036390">
    <property type="entry name" value="WH_DNA-bd_sf"/>
</dbReference>
<dbReference type="OrthoDB" id="9807069at2"/>
<dbReference type="PANTHER" id="PTHR33204">
    <property type="entry name" value="TRANSCRIPTIONAL REGULATOR, MARR FAMILY"/>
    <property type="match status" value="1"/>
</dbReference>
<keyword evidence="2" id="KW-0238">DNA-binding</keyword>